<evidence type="ECO:0000256" key="1">
    <source>
        <dbReference type="SAM" id="MobiDB-lite"/>
    </source>
</evidence>
<gene>
    <name evidence="2" type="ORF">PUT78_13730</name>
</gene>
<feature type="region of interest" description="Disordered" evidence="1">
    <location>
        <begin position="1"/>
        <end position="44"/>
    </location>
</feature>
<keyword evidence="3" id="KW-1185">Reference proteome</keyword>
<organism evidence="2 3">
    <name type="scientific">Roseinatronobacter alkalisoli</name>
    <dbReference type="NCBI Taxonomy" id="3028235"/>
    <lineage>
        <taxon>Bacteria</taxon>
        <taxon>Pseudomonadati</taxon>
        <taxon>Pseudomonadota</taxon>
        <taxon>Alphaproteobacteria</taxon>
        <taxon>Rhodobacterales</taxon>
        <taxon>Paracoccaceae</taxon>
        <taxon>Roseinatronobacter</taxon>
    </lineage>
</organism>
<dbReference type="EMBL" id="JAQZSM010000013">
    <property type="protein sequence ID" value="MDD7972162.1"/>
    <property type="molecule type" value="Genomic_DNA"/>
</dbReference>
<sequence>MRSTEAVIINRHAVNDVQAGPFGRPLSRDKDAGQHHDRQQGLQE</sequence>
<protein>
    <submittedName>
        <fullName evidence="2">Uncharacterized protein</fullName>
    </submittedName>
</protein>
<dbReference type="Proteomes" id="UP001431784">
    <property type="component" value="Unassembled WGS sequence"/>
</dbReference>
<name>A0ABT5TAN6_9RHOB</name>
<evidence type="ECO:0000313" key="3">
    <source>
        <dbReference type="Proteomes" id="UP001431784"/>
    </source>
</evidence>
<dbReference type="RefSeq" id="WP_274352839.1">
    <property type="nucleotide sequence ID" value="NZ_JAQZSM010000013.1"/>
</dbReference>
<evidence type="ECO:0000313" key="2">
    <source>
        <dbReference type="EMBL" id="MDD7972162.1"/>
    </source>
</evidence>
<reference evidence="2" key="1">
    <citation type="submission" date="2023-02" db="EMBL/GenBank/DDBJ databases">
        <title>Description of Roseinatronobacter alkalisoli sp. nov., an alkaliphilic bacerium isolated from soda soil.</title>
        <authorList>
            <person name="Wei W."/>
        </authorList>
    </citation>
    <scope>NUCLEOTIDE SEQUENCE</scope>
    <source>
        <strain evidence="2">HJB301</strain>
    </source>
</reference>
<proteinExistence type="predicted"/>
<comment type="caution">
    <text evidence="2">The sequence shown here is derived from an EMBL/GenBank/DDBJ whole genome shotgun (WGS) entry which is preliminary data.</text>
</comment>
<accession>A0ABT5TAN6</accession>
<feature type="compositionally biased region" description="Basic and acidic residues" evidence="1">
    <location>
        <begin position="26"/>
        <end position="44"/>
    </location>
</feature>